<keyword evidence="1" id="KW-0472">Membrane</keyword>
<evidence type="ECO:0000256" key="1">
    <source>
        <dbReference type="SAM" id="Phobius"/>
    </source>
</evidence>
<evidence type="ECO:0000313" key="2">
    <source>
        <dbReference type="EMBL" id="OGE99339.1"/>
    </source>
</evidence>
<name>A0A1F5QAY4_9BACT</name>
<comment type="caution">
    <text evidence="2">The sequence shown here is derived from an EMBL/GenBank/DDBJ whole genome shotgun (WGS) entry which is preliminary data.</text>
</comment>
<dbReference type="InterPro" id="IPR012902">
    <property type="entry name" value="N_methyl_site"/>
</dbReference>
<dbReference type="Pfam" id="PF07963">
    <property type="entry name" value="N_methyl"/>
    <property type="match status" value="1"/>
</dbReference>
<keyword evidence="1" id="KW-0812">Transmembrane</keyword>
<protein>
    <recommendedName>
        <fullName evidence="4">Type II secretion system protein GspI C-terminal domain-containing protein</fullName>
    </recommendedName>
</protein>
<evidence type="ECO:0000313" key="3">
    <source>
        <dbReference type="Proteomes" id="UP000177235"/>
    </source>
</evidence>
<dbReference type="AlphaFoldDB" id="A0A1F5QAY4"/>
<proteinExistence type="predicted"/>
<sequence>MNRYFGFSLVELIVALAVVMVAILLFGVAVSSLPVIKGTRNRNIAYHAAAQKIEELRNTPFASLPGSGSFSYPILSSLASSTAQLTVSNYLGDSEIKQAIVVVSWFENSGTQSVRLDTLISNSGLNE</sequence>
<feature type="transmembrane region" description="Helical" evidence="1">
    <location>
        <begin position="12"/>
        <end position="36"/>
    </location>
</feature>
<dbReference type="EMBL" id="MFFF01000021">
    <property type="protein sequence ID" value="OGE99339.1"/>
    <property type="molecule type" value="Genomic_DNA"/>
</dbReference>
<keyword evidence="1" id="KW-1133">Transmembrane helix</keyword>
<dbReference type="NCBIfam" id="TIGR02532">
    <property type="entry name" value="IV_pilin_GFxxxE"/>
    <property type="match status" value="1"/>
</dbReference>
<organism evidence="2 3">
    <name type="scientific">Candidatus Doudnabacteria bacterium RIFCSPLOWO2_02_FULL_48_13</name>
    <dbReference type="NCBI Taxonomy" id="1817845"/>
    <lineage>
        <taxon>Bacteria</taxon>
        <taxon>Candidatus Doudnaibacteriota</taxon>
    </lineage>
</organism>
<reference evidence="2 3" key="1">
    <citation type="journal article" date="2016" name="Nat. Commun.">
        <title>Thousands of microbial genomes shed light on interconnected biogeochemical processes in an aquifer system.</title>
        <authorList>
            <person name="Anantharaman K."/>
            <person name="Brown C.T."/>
            <person name="Hug L.A."/>
            <person name="Sharon I."/>
            <person name="Castelle C.J."/>
            <person name="Probst A.J."/>
            <person name="Thomas B.C."/>
            <person name="Singh A."/>
            <person name="Wilkins M.J."/>
            <person name="Karaoz U."/>
            <person name="Brodie E.L."/>
            <person name="Williams K.H."/>
            <person name="Hubbard S.S."/>
            <person name="Banfield J.F."/>
        </authorList>
    </citation>
    <scope>NUCLEOTIDE SEQUENCE [LARGE SCALE GENOMIC DNA]</scope>
</reference>
<accession>A0A1F5QAY4</accession>
<evidence type="ECO:0008006" key="4">
    <source>
        <dbReference type="Google" id="ProtNLM"/>
    </source>
</evidence>
<dbReference type="Proteomes" id="UP000177235">
    <property type="component" value="Unassembled WGS sequence"/>
</dbReference>
<gene>
    <name evidence="2" type="ORF">A3J05_00265</name>
</gene>